<accession>A0A6A7W8X7</accession>
<keyword evidence="3" id="KW-0732">Signal</keyword>
<proteinExistence type="predicted"/>
<comment type="caution">
    <text evidence="4">The sequence shown here is derived from an EMBL/GenBank/DDBJ whole genome shotgun (WGS) entry which is preliminary data.</text>
</comment>
<keyword evidence="2" id="KW-0802">TPR repeat</keyword>
<evidence type="ECO:0000256" key="3">
    <source>
        <dbReference type="SAM" id="SignalP"/>
    </source>
</evidence>
<reference evidence="4 5" key="1">
    <citation type="submission" date="2019-09" db="EMBL/GenBank/DDBJ databases">
        <title>Distinct polysaccharide growth profiles of human intestinal Prevotella copri isolates.</title>
        <authorList>
            <person name="Fehlner-Peach H."/>
            <person name="Magnabosco C."/>
            <person name="Raghavan V."/>
            <person name="Scher J.U."/>
            <person name="Tett A."/>
            <person name="Cox L.M."/>
            <person name="Gottsegen C."/>
            <person name="Watters A."/>
            <person name="Wiltshire- Gordon J.D."/>
            <person name="Segata N."/>
            <person name="Bonneau R."/>
            <person name="Littman D.R."/>
        </authorList>
    </citation>
    <scope>NUCLEOTIDE SEQUENCE [LARGE SCALE GENOMIC DNA]</scope>
    <source>
        <strain evidence="5">iAQ1173</strain>
    </source>
</reference>
<feature type="signal peptide" evidence="3">
    <location>
        <begin position="1"/>
        <end position="21"/>
    </location>
</feature>
<keyword evidence="5" id="KW-1185">Reference proteome</keyword>
<evidence type="ECO:0000313" key="4">
    <source>
        <dbReference type="EMBL" id="MQP10798.1"/>
    </source>
</evidence>
<evidence type="ECO:0000313" key="5">
    <source>
        <dbReference type="Proteomes" id="UP000384372"/>
    </source>
</evidence>
<dbReference type="InterPro" id="IPR009003">
    <property type="entry name" value="Peptidase_S1_PA"/>
</dbReference>
<dbReference type="Gene3D" id="1.25.40.10">
    <property type="entry name" value="Tetratricopeptide repeat domain"/>
    <property type="match status" value="1"/>
</dbReference>
<feature type="chain" id="PRO_5025566416" description="Serine protease" evidence="3">
    <location>
        <begin position="22"/>
        <end position="530"/>
    </location>
</feature>
<dbReference type="Pfam" id="PF13365">
    <property type="entry name" value="Trypsin_2"/>
    <property type="match status" value="1"/>
</dbReference>
<dbReference type="Gene3D" id="2.40.10.120">
    <property type="match status" value="1"/>
</dbReference>
<dbReference type="InterPro" id="IPR019734">
    <property type="entry name" value="TPR_rpt"/>
</dbReference>
<dbReference type="InterPro" id="IPR050498">
    <property type="entry name" value="Ycf3"/>
</dbReference>
<sequence>MLAMRYLFTIIILFSFSPCYCQQTTITRKTNPITMVRKKPTTKFTSNINLREAVFSVVAENENGVPFSHGTGFFLSSSGVGVTNFHILQGAVKGYIQTSKGEQFEISQVLDYNPNLDLVKFKVNVKNKVRPLKLAVRNIEQGSAVFSFGMPKQYRTNNTVQTGLFLQRIKLQGYGDVLQTTLPIEKYSSGLPVVIGTGEVVGLLTDKINGSLNVSYAISVSNIKALSRSLDLPISEMATNPMETADVKKAYSYGEGGEYYKAVKMLSNVLSVNPTNHLALYYRGVFQCRGKLDVEAGLADLANACKMVNYGNYEYNMHYSTFLRNQFLINTDMNVEDRSVLEQIVFVLKKCIEIDSNRNGAYAQLAYILSVYYKNVPERLKEALDYSNHSIELDGTDPVSYIERAEIKRHLHDVGGAVLDCESAIELAPNYYRSYFIRGDIKFFDLRSFNEGLMDINKALSLVPQNRNNEKADILGLRGMAKASKALVERPYDLKLVLADAVKDLDEAYSLYPRPLFIERKNEILSELNK</sequence>
<evidence type="ECO:0008006" key="6">
    <source>
        <dbReference type="Google" id="ProtNLM"/>
    </source>
</evidence>
<dbReference type="EMBL" id="VZAD01000020">
    <property type="protein sequence ID" value="MQP10798.1"/>
    <property type="molecule type" value="Genomic_DNA"/>
</dbReference>
<dbReference type="InterPro" id="IPR011990">
    <property type="entry name" value="TPR-like_helical_dom_sf"/>
</dbReference>
<dbReference type="OrthoDB" id="1523851at2"/>
<dbReference type="PANTHER" id="PTHR44858">
    <property type="entry name" value="TETRATRICOPEPTIDE REPEAT PROTEIN 6"/>
    <property type="match status" value="1"/>
</dbReference>
<dbReference type="PANTHER" id="PTHR44858:SF1">
    <property type="entry name" value="UDP-N-ACETYLGLUCOSAMINE--PEPTIDE N-ACETYLGLUCOSAMINYLTRANSFERASE SPINDLY-RELATED"/>
    <property type="match status" value="1"/>
</dbReference>
<dbReference type="SUPFAM" id="SSF50494">
    <property type="entry name" value="Trypsin-like serine proteases"/>
    <property type="match status" value="1"/>
</dbReference>
<organism evidence="4 5">
    <name type="scientific">Segatella copri</name>
    <dbReference type="NCBI Taxonomy" id="165179"/>
    <lineage>
        <taxon>Bacteria</taxon>
        <taxon>Pseudomonadati</taxon>
        <taxon>Bacteroidota</taxon>
        <taxon>Bacteroidia</taxon>
        <taxon>Bacteroidales</taxon>
        <taxon>Prevotellaceae</taxon>
        <taxon>Segatella</taxon>
    </lineage>
</organism>
<evidence type="ECO:0000256" key="1">
    <source>
        <dbReference type="ARBA" id="ARBA00022737"/>
    </source>
</evidence>
<evidence type="ECO:0000256" key="2">
    <source>
        <dbReference type="ARBA" id="ARBA00022803"/>
    </source>
</evidence>
<name>A0A6A7W8X7_9BACT</name>
<dbReference type="SUPFAM" id="SSF48439">
    <property type="entry name" value="Protein prenylyltransferase"/>
    <property type="match status" value="1"/>
</dbReference>
<keyword evidence="1" id="KW-0677">Repeat</keyword>
<dbReference type="SMART" id="SM00028">
    <property type="entry name" value="TPR"/>
    <property type="match status" value="3"/>
</dbReference>
<gene>
    <name evidence="4" type="ORF">F7D20_02220</name>
</gene>
<dbReference type="AlphaFoldDB" id="A0A6A7W8X7"/>
<dbReference type="Proteomes" id="UP000384372">
    <property type="component" value="Unassembled WGS sequence"/>
</dbReference>
<protein>
    <recommendedName>
        <fullName evidence="6">Serine protease</fullName>
    </recommendedName>
</protein>